<evidence type="ECO:0000256" key="1">
    <source>
        <dbReference type="SAM" id="Phobius"/>
    </source>
</evidence>
<reference evidence="3 4" key="1">
    <citation type="submission" date="2016-12" db="EMBL/GenBank/DDBJ databases">
        <authorList>
            <person name="Song W.-J."/>
            <person name="Kurnit D.M."/>
        </authorList>
    </citation>
    <scope>NUCLEOTIDE SEQUENCE [LARGE SCALE GENOMIC DNA]</scope>
    <source>
        <strain evidence="3 4">CGMCC 1.10808</strain>
    </source>
</reference>
<dbReference type="AlphaFoldDB" id="A0A1M7TS57"/>
<keyword evidence="4" id="KW-1185">Reference proteome</keyword>
<feature type="chain" id="PRO_5009929509" description="Holin of 3TMs, for gene-transfer release" evidence="2">
    <location>
        <begin position="22"/>
        <end position="208"/>
    </location>
</feature>
<protein>
    <recommendedName>
        <fullName evidence="5">Holin of 3TMs, for gene-transfer release</fullName>
    </recommendedName>
</protein>
<feature type="transmembrane region" description="Helical" evidence="1">
    <location>
        <begin position="114"/>
        <end position="136"/>
    </location>
</feature>
<dbReference type="RefSeq" id="WP_072748017.1">
    <property type="nucleotide sequence ID" value="NZ_FOHL01000009.1"/>
</dbReference>
<evidence type="ECO:0008006" key="5">
    <source>
        <dbReference type="Google" id="ProtNLM"/>
    </source>
</evidence>
<dbReference type="STRING" id="1189325.SAMN04488119_10959"/>
<proteinExistence type="predicted"/>
<accession>A0A1M7TS57</accession>
<keyword evidence="1" id="KW-1133">Transmembrane helix</keyword>
<feature type="signal peptide" evidence="2">
    <location>
        <begin position="1"/>
        <end position="21"/>
    </location>
</feature>
<evidence type="ECO:0000313" key="4">
    <source>
        <dbReference type="Proteomes" id="UP000184066"/>
    </source>
</evidence>
<keyword evidence="2" id="KW-0732">Signal</keyword>
<dbReference type="OrthoDB" id="8482233at2"/>
<sequence length="208" mass="22408">MPLVSLILPILSAVAPSLVKAVAGDDENAQVISRTVRDVVAEVTGVAVTTAEERDEALRRIREDAELRAELKLRLADIALRETEALLADRADARRRDVELTRVTGRVNDRATNMLIAAFAAVAVITVALIVLNFYVSAENDRYIGAVIGFLTGVGGMFARNIGTAFDFEFGSSRGSQIKSSQIEALSAQIARAPEAPLEAFRRRLAAS</sequence>
<gene>
    <name evidence="3" type="ORF">SAMN05216200_10963</name>
</gene>
<name>A0A1M7TS57_9RHOB</name>
<evidence type="ECO:0000256" key="2">
    <source>
        <dbReference type="SAM" id="SignalP"/>
    </source>
</evidence>
<feature type="transmembrane region" description="Helical" evidence="1">
    <location>
        <begin position="143"/>
        <end position="163"/>
    </location>
</feature>
<keyword evidence="1" id="KW-0472">Membrane</keyword>
<organism evidence="3 4">
    <name type="scientific">Oceanicella actignis</name>
    <dbReference type="NCBI Taxonomy" id="1189325"/>
    <lineage>
        <taxon>Bacteria</taxon>
        <taxon>Pseudomonadati</taxon>
        <taxon>Pseudomonadota</taxon>
        <taxon>Alphaproteobacteria</taxon>
        <taxon>Rhodobacterales</taxon>
        <taxon>Paracoccaceae</taxon>
        <taxon>Oceanicella</taxon>
    </lineage>
</organism>
<dbReference type="EMBL" id="FRDL01000009">
    <property type="protein sequence ID" value="SHN73567.1"/>
    <property type="molecule type" value="Genomic_DNA"/>
</dbReference>
<evidence type="ECO:0000313" key="3">
    <source>
        <dbReference type="EMBL" id="SHN73567.1"/>
    </source>
</evidence>
<dbReference type="Proteomes" id="UP000184066">
    <property type="component" value="Unassembled WGS sequence"/>
</dbReference>
<keyword evidence="1" id="KW-0812">Transmembrane</keyword>